<organism evidence="1 2">
    <name type="scientific">Notoacmeibacter ruber</name>
    <dbReference type="NCBI Taxonomy" id="2670375"/>
    <lineage>
        <taxon>Bacteria</taxon>
        <taxon>Pseudomonadati</taxon>
        <taxon>Pseudomonadota</taxon>
        <taxon>Alphaproteobacteria</taxon>
        <taxon>Hyphomicrobiales</taxon>
        <taxon>Notoacmeibacteraceae</taxon>
        <taxon>Notoacmeibacter</taxon>
    </lineage>
</organism>
<name>A0A3L7JBU1_9HYPH</name>
<comment type="caution">
    <text evidence="1">The sequence shown here is derived from an EMBL/GenBank/DDBJ whole genome shotgun (WGS) entry which is preliminary data.</text>
</comment>
<dbReference type="EMBL" id="RCWN01000001">
    <property type="protein sequence ID" value="RLQ88106.1"/>
    <property type="molecule type" value="Genomic_DNA"/>
</dbReference>
<evidence type="ECO:0000313" key="2">
    <source>
        <dbReference type="Proteomes" id="UP000281094"/>
    </source>
</evidence>
<protein>
    <submittedName>
        <fullName evidence="1">DUF1289 domain-containing protein</fullName>
    </submittedName>
</protein>
<evidence type="ECO:0000313" key="1">
    <source>
        <dbReference type="EMBL" id="RLQ88106.1"/>
    </source>
</evidence>
<gene>
    <name evidence="1" type="ORF">D8780_07710</name>
</gene>
<dbReference type="Pfam" id="PF06945">
    <property type="entry name" value="DUF1289"/>
    <property type="match status" value="1"/>
</dbReference>
<accession>A0A3L7JBU1</accession>
<dbReference type="AlphaFoldDB" id="A0A3L7JBU1"/>
<reference evidence="1 2" key="1">
    <citation type="submission" date="2018-10" db="EMBL/GenBank/DDBJ databases">
        <title>Notoacmeibacter sp. M2BS9Y-3-1, whole genome shotgun sequence.</title>
        <authorList>
            <person name="Tuo L."/>
        </authorList>
    </citation>
    <scope>NUCLEOTIDE SEQUENCE [LARGE SCALE GENOMIC DNA]</scope>
    <source>
        <strain evidence="1 2">M2BS9Y-3-1</strain>
    </source>
</reference>
<dbReference type="PANTHER" id="PTHR35175:SF2">
    <property type="entry name" value="DUF1289 DOMAIN-CONTAINING PROTEIN"/>
    <property type="match status" value="1"/>
</dbReference>
<dbReference type="Proteomes" id="UP000281094">
    <property type="component" value="Unassembled WGS sequence"/>
</dbReference>
<sequence length="71" mass="7796">MSPALTPCINICSIDDESALCMGCGRSLAEIADWGKLKTSERRSIMIQLPTRMEAAGLRPGRKLMRLISKC</sequence>
<dbReference type="RefSeq" id="WP_121645071.1">
    <property type="nucleotide sequence ID" value="NZ_RCWN01000001.1"/>
</dbReference>
<proteinExistence type="predicted"/>
<dbReference type="InterPro" id="IPR010710">
    <property type="entry name" value="DUF1289"/>
</dbReference>
<keyword evidence="2" id="KW-1185">Reference proteome</keyword>
<dbReference type="PANTHER" id="PTHR35175">
    <property type="entry name" value="DUF1289 DOMAIN-CONTAINING PROTEIN"/>
    <property type="match status" value="1"/>
</dbReference>